<evidence type="ECO:0000256" key="4">
    <source>
        <dbReference type="ARBA" id="ARBA00022670"/>
    </source>
</evidence>
<dbReference type="Pfam" id="PF00026">
    <property type="entry name" value="Asp"/>
    <property type="match status" value="1"/>
</dbReference>
<evidence type="ECO:0000256" key="9">
    <source>
        <dbReference type="ARBA" id="ARBA00023180"/>
    </source>
</evidence>
<organism evidence="14 15">
    <name type="scientific">Smittium simulii</name>
    <dbReference type="NCBI Taxonomy" id="133385"/>
    <lineage>
        <taxon>Eukaryota</taxon>
        <taxon>Fungi</taxon>
        <taxon>Fungi incertae sedis</taxon>
        <taxon>Zoopagomycota</taxon>
        <taxon>Kickxellomycotina</taxon>
        <taxon>Harpellomycetes</taxon>
        <taxon>Harpellales</taxon>
        <taxon>Legeriomycetaceae</taxon>
        <taxon>Smittium</taxon>
    </lineage>
</organism>
<keyword evidence="5" id="KW-0732">Signal</keyword>
<keyword evidence="15" id="KW-1185">Reference proteome</keyword>
<evidence type="ECO:0000256" key="3">
    <source>
        <dbReference type="ARBA" id="ARBA00022554"/>
    </source>
</evidence>
<name>A0A2T9YHJ6_9FUNG</name>
<evidence type="ECO:0000256" key="1">
    <source>
        <dbReference type="ARBA" id="ARBA00004116"/>
    </source>
</evidence>
<dbReference type="PANTHER" id="PTHR47966:SF51">
    <property type="entry name" value="BETA-SITE APP-CLEAVING ENZYME, ISOFORM A-RELATED"/>
    <property type="match status" value="1"/>
</dbReference>
<dbReference type="EMBL" id="MBFR01000186">
    <property type="protein sequence ID" value="PVU91779.1"/>
    <property type="molecule type" value="Genomic_DNA"/>
</dbReference>
<keyword evidence="9" id="KW-0325">Glycoprotein</keyword>
<dbReference type="GO" id="GO:0005773">
    <property type="term" value="C:vacuole"/>
    <property type="evidence" value="ECO:0007669"/>
    <property type="project" value="UniProtKB-SubCell"/>
</dbReference>
<feature type="active site" evidence="10">
    <location>
        <position position="277"/>
    </location>
</feature>
<accession>A0A2T9YHJ6</accession>
<gene>
    <name evidence="14" type="ORF">BB561_004210</name>
</gene>
<dbReference type="Gene3D" id="2.40.70.10">
    <property type="entry name" value="Acid Proteases"/>
    <property type="match status" value="2"/>
</dbReference>
<dbReference type="OrthoDB" id="771136at2759"/>
<keyword evidence="3" id="KW-0926">Vacuole</keyword>
<feature type="domain" description="Peptidase A1" evidence="13">
    <location>
        <begin position="77"/>
        <end position="385"/>
    </location>
</feature>
<evidence type="ECO:0000256" key="7">
    <source>
        <dbReference type="ARBA" id="ARBA00022801"/>
    </source>
</evidence>
<dbReference type="AlphaFoldDB" id="A0A2T9YHJ6"/>
<feature type="disulfide bond" evidence="11">
    <location>
        <begin position="108"/>
        <end position="113"/>
    </location>
</feature>
<keyword evidence="8 11" id="KW-1015">Disulfide bond</keyword>
<evidence type="ECO:0000313" key="15">
    <source>
        <dbReference type="Proteomes" id="UP000245383"/>
    </source>
</evidence>
<dbReference type="InterPro" id="IPR033121">
    <property type="entry name" value="PEPTIDASE_A1"/>
</dbReference>
<evidence type="ECO:0000256" key="5">
    <source>
        <dbReference type="ARBA" id="ARBA00022729"/>
    </source>
</evidence>
<keyword evidence="4 12" id="KW-0645">Protease</keyword>
<dbReference type="PROSITE" id="PS00141">
    <property type="entry name" value="ASP_PROTEASE"/>
    <property type="match status" value="2"/>
</dbReference>
<dbReference type="PRINTS" id="PR00792">
    <property type="entry name" value="PEPSIN"/>
</dbReference>
<dbReference type="InterPro" id="IPR001461">
    <property type="entry name" value="Aspartic_peptidase_A1"/>
</dbReference>
<evidence type="ECO:0000256" key="8">
    <source>
        <dbReference type="ARBA" id="ARBA00023157"/>
    </source>
</evidence>
<dbReference type="InterPro" id="IPR001969">
    <property type="entry name" value="Aspartic_peptidase_AS"/>
</dbReference>
<comment type="caution">
    <text evidence="14">The sequence shown here is derived from an EMBL/GenBank/DDBJ whole genome shotgun (WGS) entry which is preliminary data.</text>
</comment>
<dbReference type="PANTHER" id="PTHR47966">
    <property type="entry name" value="BETA-SITE APP-CLEAVING ENZYME, ISOFORM A-RELATED"/>
    <property type="match status" value="1"/>
</dbReference>
<evidence type="ECO:0000256" key="11">
    <source>
        <dbReference type="PIRSR" id="PIRSR601461-2"/>
    </source>
</evidence>
<feature type="active site" evidence="10">
    <location>
        <position position="95"/>
    </location>
</feature>
<evidence type="ECO:0000256" key="2">
    <source>
        <dbReference type="ARBA" id="ARBA00007447"/>
    </source>
</evidence>
<dbReference type="InterPro" id="IPR021109">
    <property type="entry name" value="Peptidase_aspartic_dom_sf"/>
</dbReference>
<dbReference type="STRING" id="133385.A0A2T9YHJ6"/>
<dbReference type="GO" id="GO:0006508">
    <property type="term" value="P:proteolysis"/>
    <property type="evidence" value="ECO:0007669"/>
    <property type="project" value="UniProtKB-KW"/>
</dbReference>
<dbReference type="Proteomes" id="UP000245383">
    <property type="component" value="Unassembled WGS sequence"/>
</dbReference>
<evidence type="ECO:0000256" key="10">
    <source>
        <dbReference type="PIRSR" id="PIRSR601461-1"/>
    </source>
</evidence>
<evidence type="ECO:0000259" key="13">
    <source>
        <dbReference type="PROSITE" id="PS51767"/>
    </source>
</evidence>
<proteinExistence type="inferred from homology"/>
<comment type="similarity">
    <text evidence="2 12">Belongs to the peptidase A1 family.</text>
</comment>
<evidence type="ECO:0000313" key="14">
    <source>
        <dbReference type="EMBL" id="PVU91779.1"/>
    </source>
</evidence>
<feature type="disulfide bond" evidence="11">
    <location>
        <begin position="311"/>
        <end position="344"/>
    </location>
</feature>
<dbReference type="FunFam" id="2.40.70.10:FF:000036">
    <property type="entry name" value="Vacuolar aspartic protease"/>
    <property type="match status" value="1"/>
</dbReference>
<dbReference type="GO" id="GO:0004190">
    <property type="term" value="F:aspartic-type endopeptidase activity"/>
    <property type="evidence" value="ECO:0007669"/>
    <property type="project" value="UniProtKB-KW"/>
</dbReference>
<keyword evidence="6 12" id="KW-0064">Aspartyl protease</keyword>
<keyword evidence="7 12" id="KW-0378">Hydrolase</keyword>
<dbReference type="SUPFAM" id="SSF50630">
    <property type="entry name" value="Acid proteases"/>
    <property type="match status" value="1"/>
</dbReference>
<comment type="subcellular location">
    <subcellularLocation>
        <location evidence="1">Vacuole</location>
    </subcellularLocation>
</comment>
<evidence type="ECO:0000256" key="12">
    <source>
        <dbReference type="RuleBase" id="RU000454"/>
    </source>
</evidence>
<protein>
    <recommendedName>
        <fullName evidence="13">Peptidase A1 domain-containing protein</fullName>
    </recommendedName>
</protein>
<dbReference type="FunFam" id="2.40.70.10:FF:000002">
    <property type="entry name" value="Vacuolar aspartic proteinase"/>
    <property type="match status" value="1"/>
</dbReference>
<dbReference type="PROSITE" id="PS51767">
    <property type="entry name" value="PEPTIDASE_A1"/>
    <property type="match status" value="1"/>
</dbReference>
<evidence type="ECO:0000256" key="6">
    <source>
        <dbReference type="ARBA" id="ARBA00022750"/>
    </source>
</evidence>
<reference evidence="14 15" key="1">
    <citation type="journal article" date="2018" name="MBio">
        <title>Comparative Genomics Reveals the Core Gene Toolbox for the Fungus-Insect Symbiosis.</title>
        <authorList>
            <person name="Wang Y."/>
            <person name="Stata M."/>
            <person name="Wang W."/>
            <person name="Stajich J.E."/>
            <person name="White M.M."/>
            <person name="Moncalvo J.M."/>
        </authorList>
    </citation>
    <scope>NUCLEOTIDE SEQUENCE [LARGE SCALE GENOMIC DNA]</scope>
    <source>
        <strain evidence="14 15">SWE-8-4</strain>
    </source>
</reference>
<sequence>MASLSSAIVHRIPIKKMQSADQSYLESFSNQINYVTQKYLGKFQQTSLSAEMLPFSTGDAKTAPVGVPISNYLNAQYYGEINIGTPPQSFQVVFDTGSSNLWIPSKACNSIACYFHSKYDNSKSSTYQQNGTEFEIHYGSGSVKGLVSKDLLNVGGVSIQNQVFGEATEEPGLAFIFGKFDGIFGLGYDNIAVNKIVPPFYNMVNERKVDHPMFSFYLSDDNPDSSELMFGGYNPNLFTGDLHWAPVRRKGYWEVDLKQIKFDGVVVDLFNTGAAIDTGTSLIAMPTDLAELINKRIGAKKNFAGQYMVECDTIPSLPDFTMVYNGKDFTLKASDYILSVQGQCMSGFMGLDIPPPLGPIWVVGDVFLRRFYTVYDMENNRVGFANSV</sequence>